<feature type="region of interest" description="Disordered" evidence="1">
    <location>
        <begin position="361"/>
        <end position="429"/>
    </location>
</feature>
<proteinExistence type="predicted"/>
<dbReference type="EMBL" id="PQIB02000001">
    <property type="protein sequence ID" value="RLN43507.1"/>
    <property type="molecule type" value="Genomic_DNA"/>
</dbReference>
<keyword evidence="3" id="KW-1185">Reference proteome</keyword>
<accession>A0A3L6TTJ7</accession>
<dbReference type="Proteomes" id="UP000275267">
    <property type="component" value="Unassembled WGS sequence"/>
</dbReference>
<evidence type="ECO:0000313" key="3">
    <source>
        <dbReference type="Proteomes" id="UP000275267"/>
    </source>
</evidence>
<organism evidence="2 3">
    <name type="scientific">Panicum miliaceum</name>
    <name type="common">Proso millet</name>
    <name type="synonym">Broomcorn millet</name>
    <dbReference type="NCBI Taxonomy" id="4540"/>
    <lineage>
        <taxon>Eukaryota</taxon>
        <taxon>Viridiplantae</taxon>
        <taxon>Streptophyta</taxon>
        <taxon>Embryophyta</taxon>
        <taxon>Tracheophyta</taxon>
        <taxon>Spermatophyta</taxon>
        <taxon>Magnoliopsida</taxon>
        <taxon>Liliopsida</taxon>
        <taxon>Poales</taxon>
        <taxon>Poaceae</taxon>
        <taxon>PACMAD clade</taxon>
        <taxon>Panicoideae</taxon>
        <taxon>Panicodae</taxon>
        <taxon>Paniceae</taxon>
        <taxon>Panicinae</taxon>
        <taxon>Panicum</taxon>
        <taxon>Panicum sect. Panicum</taxon>
    </lineage>
</organism>
<feature type="compositionally biased region" description="Basic and acidic residues" evidence="1">
    <location>
        <begin position="486"/>
        <end position="517"/>
    </location>
</feature>
<dbReference type="OrthoDB" id="688785at2759"/>
<name>A0A3L6TTJ7_PANMI</name>
<protein>
    <submittedName>
        <fullName evidence="2">Uncharacterized protein</fullName>
    </submittedName>
</protein>
<dbReference type="AlphaFoldDB" id="A0A3L6TTJ7"/>
<feature type="compositionally biased region" description="Basic and acidic residues" evidence="1">
    <location>
        <begin position="401"/>
        <end position="422"/>
    </location>
</feature>
<evidence type="ECO:0000313" key="2">
    <source>
        <dbReference type="EMBL" id="RLN43507.1"/>
    </source>
</evidence>
<evidence type="ECO:0000256" key="1">
    <source>
        <dbReference type="SAM" id="MobiDB-lite"/>
    </source>
</evidence>
<reference evidence="3" key="1">
    <citation type="journal article" date="2019" name="Nat. Commun.">
        <title>The genome of broomcorn millet.</title>
        <authorList>
            <person name="Zou C."/>
            <person name="Miki D."/>
            <person name="Li D."/>
            <person name="Tang Q."/>
            <person name="Xiao L."/>
            <person name="Rajput S."/>
            <person name="Deng P."/>
            <person name="Jia W."/>
            <person name="Huang R."/>
            <person name="Zhang M."/>
            <person name="Sun Y."/>
            <person name="Hu J."/>
            <person name="Fu X."/>
            <person name="Schnable P.S."/>
            <person name="Li F."/>
            <person name="Zhang H."/>
            <person name="Feng B."/>
            <person name="Zhu X."/>
            <person name="Liu R."/>
            <person name="Schnable J.C."/>
            <person name="Zhu J.-K."/>
            <person name="Zhang H."/>
        </authorList>
    </citation>
    <scope>NUCLEOTIDE SEQUENCE [LARGE SCALE GENOMIC DNA]</scope>
</reference>
<comment type="caution">
    <text evidence="2">The sequence shown here is derived from an EMBL/GenBank/DDBJ whole genome shotgun (WGS) entry which is preliminary data.</text>
</comment>
<feature type="region of interest" description="Disordered" evidence="1">
    <location>
        <begin position="482"/>
        <end position="517"/>
    </location>
</feature>
<gene>
    <name evidence="2" type="ORF">C2845_PM01G42540</name>
</gene>
<sequence length="605" mass="68957">MEPEASSGSSGLNEFIDSLDKMHPLLTSETEENSVVHAFSTCVPTRLSGLDPIRSGEGRTRFYFRLRNTASSYDEALRSKSLSDLGADLDCLLTLGNEDATASREAPVFNTYSDSDDEPDSSAVSHLGLSITTTAQGRFVYWKGLEPFKLLDDDARVVATIQELPFQQGRPLSTIQEERSGSTVSTVLVTTDYSGDYSPEREIYMASVRDVDDDEPQIELDNELKNDISGQEVQPFEQRRNFQKKVAYLEGSESDAEEEIGLAEWVKGKKPISCPFGKKEPETFGFDTSKADKIFDLLLQEGQIKLSQHHTIPTADQLKKMKYCKWHNATSHDTNECKVFRQQIQSAIEQGRLKFETPTKSAKPMKIDQHPFPANTVNAGGDSSQTKVLTSESARRGGAVDPRRQITAEEIRRNRRGPERPRRPVTSQFLLSKYRQQQEQAQHQEEMIRRHEDHWQCPFFIHFWENDIRLPSADNCPKCNGLSCNDRPRPHSRDRVSEPISRNRREERRVSVHDRLGGRVDQYSRSKSKIGLRDGLGGRISAHDRLEEMADDRVSDEDPLGTEPDWEHARSSAKPVNPRWCPDGLSRSQKRRIQRLRQWEHQEEE</sequence>
<feature type="region of interest" description="Disordered" evidence="1">
    <location>
        <begin position="548"/>
        <end position="587"/>
    </location>
</feature>
<feature type="compositionally biased region" description="Polar residues" evidence="1">
    <location>
        <begin position="375"/>
        <end position="392"/>
    </location>
</feature>